<dbReference type="GO" id="GO:0051920">
    <property type="term" value="F:peroxiredoxin activity"/>
    <property type="evidence" value="ECO:0007669"/>
    <property type="project" value="InterPro"/>
</dbReference>
<dbReference type="AlphaFoldDB" id="A0A0C2I5R9"/>
<gene>
    <name evidence="2" type="ORF">UCMB321_5807</name>
</gene>
<dbReference type="InterPro" id="IPR004675">
    <property type="entry name" value="AhpD_core"/>
</dbReference>
<reference evidence="2 3" key="1">
    <citation type="submission" date="2015-01" db="EMBL/GenBank/DDBJ databases">
        <title>Complete genome of Pseudomonas batumici UCM B-321 producer of the batumin antibiotic with strong antistaphilococcal and potential anticancer activity.</title>
        <authorList>
            <person name="Klochko V.V."/>
            <person name="Zelena L.B."/>
            <person name="Elena K.A."/>
            <person name="Reva O.N."/>
        </authorList>
    </citation>
    <scope>NUCLEOTIDE SEQUENCE [LARGE SCALE GENOMIC DNA]</scope>
    <source>
        <strain evidence="2 3">UCM B-321</strain>
    </source>
</reference>
<dbReference type="OrthoDB" id="9801997at2"/>
<dbReference type="NCBIfam" id="TIGR00778">
    <property type="entry name" value="ahpD_dom"/>
    <property type="match status" value="1"/>
</dbReference>
<comment type="caution">
    <text evidence="2">The sequence shown here is derived from an EMBL/GenBank/DDBJ whole genome shotgun (WGS) entry which is preliminary data.</text>
</comment>
<dbReference type="InterPro" id="IPR029032">
    <property type="entry name" value="AhpD-like"/>
</dbReference>
<dbReference type="PATRIC" id="fig|226910.6.peg.5794"/>
<evidence type="ECO:0000259" key="1">
    <source>
        <dbReference type="Pfam" id="PF02627"/>
    </source>
</evidence>
<dbReference type="InterPro" id="IPR003779">
    <property type="entry name" value="CMD-like"/>
</dbReference>
<dbReference type="Proteomes" id="UP000031535">
    <property type="component" value="Unassembled WGS sequence"/>
</dbReference>
<dbReference type="SUPFAM" id="SSF69118">
    <property type="entry name" value="AhpD-like"/>
    <property type="match status" value="1"/>
</dbReference>
<dbReference type="PANTHER" id="PTHR33930">
    <property type="entry name" value="ALKYL HYDROPEROXIDE REDUCTASE AHPD"/>
    <property type="match status" value="1"/>
</dbReference>
<dbReference type="Pfam" id="PF02627">
    <property type="entry name" value="CMD"/>
    <property type="match status" value="1"/>
</dbReference>
<organism evidence="2 3">
    <name type="scientific">Pseudomonas batumici</name>
    <dbReference type="NCBI Taxonomy" id="226910"/>
    <lineage>
        <taxon>Bacteria</taxon>
        <taxon>Pseudomonadati</taxon>
        <taxon>Pseudomonadota</taxon>
        <taxon>Gammaproteobacteria</taxon>
        <taxon>Pseudomonadales</taxon>
        <taxon>Pseudomonadaceae</taxon>
        <taxon>Pseudomonas</taxon>
    </lineage>
</organism>
<protein>
    <recommendedName>
        <fullName evidence="1">Carboxymuconolactone decarboxylase-like domain-containing protein</fullName>
    </recommendedName>
</protein>
<dbReference type="EMBL" id="JXDG01000126">
    <property type="protein sequence ID" value="KIH80462.1"/>
    <property type="molecule type" value="Genomic_DNA"/>
</dbReference>
<dbReference type="PANTHER" id="PTHR33930:SF2">
    <property type="entry name" value="BLR3452 PROTEIN"/>
    <property type="match status" value="1"/>
</dbReference>
<dbReference type="RefSeq" id="WP_040072138.1">
    <property type="nucleotide sequence ID" value="NZ_JXDG01000126.1"/>
</dbReference>
<feature type="domain" description="Carboxymuconolactone decarboxylase-like" evidence="1">
    <location>
        <begin position="38"/>
        <end position="95"/>
    </location>
</feature>
<dbReference type="STRING" id="226910.UCMB321_5807"/>
<accession>A0A0C2I5R9</accession>
<dbReference type="Gene3D" id="1.20.1290.10">
    <property type="entry name" value="AhpD-like"/>
    <property type="match status" value="1"/>
</dbReference>
<evidence type="ECO:0000313" key="3">
    <source>
        <dbReference type="Proteomes" id="UP000031535"/>
    </source>
</evidence>
<keyword evidence="3" id="KW-1185">Reference proteome</keyword>
<sequence length="132" mass="14687">MAINDTYREIEQTLGVVPEWIKQMPAGGASGFWGVARDFWLADTKIPNKYKELIGLAVSGATRCKYCALFHTEAARLFGASDEEISEASLMGAVTMMGSTFINAQQLDYEQFRQETLSIVRYVKDHSQPKAA</sequence>
<evidence type="ECO:0000313" key="2">
    <source>
        <dbReference type="EMBL" id="KIH80462.1"/>
    </source>
</evidence>
<name>A0A0C2I5R9_9PSED</name>
<proteinExistence type="predicted"/>